<dbReference type="AlphaFoldDB" id="A0AAN8WHC9"/>
<dbReference type="InterPro" id="IPR010291">
    <property type="entry name" value="Ion_channel_UNC-93"/>
</dbReference>
<proteinExistence type="inferred from homology"/>
<feature type="transmembrane region" description="Helical" evidence="8">
    <location>
        <begin position="465"/>
        <end position="497"/>
    </location>
</feature>
<sequence length="525" mass="58635">MKRSGIINVSYISDGYEGKADINTDRDITHDDKDQKNDKREDKKQEIETNEVERKKEKKRILKNILIISTSFFFLFTSYNSMSNLQSSLNKVDGTASLTALYVAYIFSCCFLPSWVLQVLREKKTMVLCILCYSLYMAAQFYPHIYALVPTAVVLGLAAAPLWSAKCTYLTKVSGRYGDLAVEKSEVVVTRFFGIFFLFFQATQVVGNLISSSVLSVGVENNFVSPDEDALTKCGYHFCIADENARGQKSNATEQDGEERNGPPLWQIYTMAAVYLCCSLLSALIILIFLDPLSRFPKVDGNTNDQEEKRLQLLAATFNHLRHPYQPLIVPLTIWSGIEQAFLSADFTAAYVSCGLGVHMVGYTMICYGLCDAVCSLGFSPLVKKLGRIPIFTLAFVLNVAIIIALTRWSPHPDDLVWFFVISGLWGMADAVWQTQINSLYGVIFPGQSAAAFSNYRLWESLGFAIAYICSTILCVNSKITVLIVFLASGMTGYYIIEFLEWRGGPKKDRNGVVVTIDELICGET</sequence>
<dbReference type="InterPro" id="IPR051951">
    <property type="entry name" value="UNC-93_regulatory"/>
</dbReference>
<evidence type="ECO:0000256" key="4">
    <source>
        <dbReference type="ARBA" id="ARBA00022989"/>
    </source>
</evidence>
<dbReference type="GO" id="GO:0005886">
    <property type="term" value="C:plasma membrane"/>
    <property type="evidence" value="ECO:0007669"/>
    <property type="project" value="TreeGrafter"/>
</dbReference>
<dbReference type="SUPFAM" id="SSF103473">
    <property type="entry name" value="MFS general substrate transporter"/>
    <property type="match status" value="1"/>
</dbReference>
<evidence type="ECO:0000256" key="5">
    <source>
        <dbReference type="ARBA" id="ARBA00023136"/>
    </source>
</evidence>
<dbReference type="InterPro" id="IPR036259">
    <property type="entry name" value="MFS_trans_sf"/>
</dbReference>
<comment type="similarity">
    <text evidence="2">Belongs to the unc-93 family.</text>
</comment>
<evidence type="ECO:0000256" key="1">
    <source>
        <dbReference type="ARBA" id="ARBA00004141"/>
    </source>
</evidence>
<protein>
    <submittedName>
        <fullName evidence="9">Ion channel regulatory protein UNC-93</fullName>
    </submittedName>
</protein>
<name>A0AAN8WHC9_HALRR</name>
<keyword evidence="5 8" id="KW-0472">Membrane</keyword>
<evidence type="ECO:0000256" key="3">
    <source>
        <dbReference type="ARBA" id="ARBA00022692"/>
    </source>
</evidence>
<feature type="transmembrane region" description="Helical" evidence="8">
    <location>
        <begin position="61"/>
        <end position="79"/>
    </location>
</feature>
<dbReference type="PANTHER" id="PTHR19444:SF13">
    <property type="entry name" value="PROTEIN UNC-93 HOMOLOG A"/>
    <property type="match status" value="1"/>
</dbReference>
<feature type="transmembrane region" description="Helical" evidence="8">
    <location>
        <begin position="192"/>
        <end position="210"/>
    </location>
</feature>
<dbReference type="GO" id="GO:0043266">
    <property type="term" value="P:regulation of potassium ion transport"/>
    <property type="evidence" value="ECO:0007669"/>
    <property type="project" value="TreeGrafter"/>
</dbReference>
<organism evidence="9 10">
    <name type="scientific">Halocaridina rubra</name>
    <name type="common">Hawaiian red shrimp</name>
    <dbReference type="NCBI Taxonomy" id="373956"/>
    <lineage>
        <taxon>Eukaryota</taxon>
        <taxon>Metazoa</taxon>
        <taxon>Ecdysozoa</taxon>
        <taxon>Arthropoda</taxon>
        <taxon>Crustacea</taxon>
        <taxon>Multicrustacea</taxon>
        <taxon>Malacostraca</taxon>
        <taxon>Eumalacostraca</taxon>
        <taxon>Eucarida</taxon>
        <taxon>Decapoda</taxon>
        <taxon>Pleocyemata</taxon>
        <taxon>Caridea</taxon>
        <taxon>Atyoidea</taxon>
        <taxon>Atyidae</taxon>
        <taxon>Halocaridina</taxon>
    </lineage>
</organism>
<evidence type="ECO:0000256" key="6">
    <source>
        <dbReference type="ARBA" id="ARBA00023180"/>
    </source>
</evidence>
<dbReference type="FunFam" id="1.20.1250.20:FF:000290">
    <property type="entry name" value="Unc-93 homolog A"/>
    <property type="match status" value="1"/>
</dbReference>
<reference evidence="9 10" key="1">
    <citation type="submission" date="2023-11" db="EMBL/GenBank/DDBJ databases">
        <title>Halocaridina rubra genome assembly.</title>
        <authorList>
            <person name="Smith C."/>
        </authorList>
    </citation>
    <scope>NUCLEOTIDE SEQUENCE [LARGE SCALE GENOMIC DNA]</scope>
    <source>
        <strain evidence="9">EP-1</strain>
        <tissue evidence="9">Whole</tissue>
    </source>
</reference>
<evidence type="ECO:0000256" key="8">
    <source>
        <dbReference type="SAM" id="Phobius"/>
    </source>
</evidence>
<evidence type="ECO:0000256" key="2">
    <source>
        <dbReference type="ARBA" id="ARBA00009172"/>
    </source>
</evidence>
<evidence type="ECO:0000313" key="10">
    <source>
        <dbReference type="Proteomes" id="UP001381693"/>
    </source>
</evidence>
<feature type="transmembrane region" description="Helical" evidence="8">
    <location>
        <begin position="99"/>
        <end position="120"/>
    </location>
</feature>
<accession>A0AAN8WHC9</accession>
<feature type="transmembrane region" description="Helical" evidence="8">
    <location>
        <begin position="268"/>
        <end position="290"/>
    </location>
</feature>
<evidence type="ECO:0000313" key="9">
    <source>
        <dbReference type="EMBL" id="KAK7043279.1"/>
    </source>
</evidence>
<dbReference type="PANTHER" id="PTHR19444">
    <property type="entry name" value="UNC-93 RELATED"/>
    <property type="match status" value="1"/>
</dbReference>
<keyword evidence="4 8" id="KW-1133">Transmembrane helix</keyword>
<feature type="transmembrane region" description="Helical" evidence="8">
    <location>
        <begin position="389"/>
        <end position="410"/>
    </location>
</feature>
<comment type="subcellular location">
    <subcellularLocation>
        <location evidence="1">Membrane</location>
        <topology evidence="1">Multi-pass membrane protein</topology>
    </subcellularLocation>
</comment>
<dbReference type="Proteomes" id="UP001381693">
    <property type="component" value="Unassembled WGS sequence"/>
</dbReference>
<evidence type="ECO:0000256" key="7">
    <source>
        <dbReference type="SAM" id="MobiDB-lite"/>
    </source>
</evidence>
<feature type="transmembrane region" description="Helical" evidence="8">
    <location>
        <begin position="152"/>
        <end position="171"/>
    </location>
</feature>
<dbReference type="Gene3D" id="1.20.1250.20">
    <property type="entry name" value="MFS general substrate transporter like domains"/>
    <property type="match status" value="2"/>
</dbReference>
<gene>
    <name evidence="9" type="primary">unc-93_1</name>
    <name evidence="9" type="ORF">SK128_004455</name>
</gene>
<keyword evidence="6" id="KW-0325">Glycoprotein</keyword>
<dbReference type="Pfam" id="PF05978">
    <property type="entry name" value="UNC-93"/>
    <property type="match status" value="1"/>
</dbReference>
<comment type="caution">
    <text evidence="9">The sequence shown here is derived from an EMBL/GenBank/DDBJ whole genome shotgun (WGS) entry which is preliminary data.</text>
</comment>
<keyword evidence="10" id="KW-1185">Reference proteome</keyword>
<keyword evidence="3 8" id="KW-0812">Transmembrane</keyword>
<feature type="region of interest" description="Disordered" evidence="7">
    <location>
        <begin position="17"/>
        <end position="48"/>
    </location>
</feature>
<dbReference type="GO" id="GO:0006937">
    <property type="term" value="P:regulation of muscle contraction"/>
    <property type="evidence" value="ECO:0007669"/>
    <property type="project" value="TreeGrafter"/>
</dbReference>
<dbReference type="EMBL" id="JAXCGZ010021836">
    <property type="protein sequence ID" value="KAK7043279.1"/>
    <property type="molecule type" value="Genomic_DNA"/>
</dbReference>
<dbReference type="GO" id="GO:0055120">
    <property type="term" value="C:striated muscle dense body"/>
    <property type="evidence" value="ECO:0007669"/>
    <property type="project" value="TreeGrafter"/>
</dbReference>
<dbReference type="GO" id="GO:0015459">
    <property type="term" value="F:potassium channel regulator activity"/>
    <property type="evidence" value="ECO:0007669"/>
    <property type="project" value="TreeGrafter"/>
</dbReference>